<keyword evidence="2" id="KW-1185">Reference proteome</keyword>
<gene>
    <name evidence="1" type="ORF">JKP88DRAFT_273083</name>
</gene>
<reference evidence="1" key="1">
    <citation type="submission" date="2021-02" db="EMBL/GenBank/DDBJ databases">
        <title>First Annotated Genome of the Yellow-green Alga Tribonema minus.</title>
        <authorList>
            <person name="Mahan K.M."/>
        </authorList>
    </citation>
    <scope>NUCLEOTIDE SEQUENCE</scope>
    <source>
        <strain evidence="1">UTEX B ZZ1240</strain>
    </source>
</reference>
<evidence type="ECO:0000313" key="1">
    <source>
        <dbReference type="EMBL" id="KAG5183108.1"/>
    </source>
</evidence>
<organism evidence="1 2">
    <name type="scientific">Tribonema minus</name>
    <dbReference type="NCBI Taxonomy" id="303371"/>
    <lineage>
        <taxon>Eukaryota</taxon>
        <taxon>Sar</taxon>
        <taxon>Stramenopiles</taxon>
        <taxon>Ochrophyta</taxon>
        <taxon>PX clade</taxon>
        <taxon>Xanthophyceae</taxon>
        <taxon>Tribonematales</taxon>
        <taxon>Tribonemataceae</taxon>
        <taxon>Tribonema</taxon>
    </lineage>
</organism>
<evidence type="ECO:0000313" key="2">
    <source>
        <dbReference type="Proteomes" id="UP000664859"/>
    </source>
</evidence>
<proteinExistence type="predicted"/>
<name>A0A835Z6G4_9STRA</name>
<dbReference type="AlphaFoldDB" id="A0A835Z6G4"/>
<accession>A0A835Z6G4</accession>
<comment type="caution">
    <text evidence="1">The sequence shown here is derived from an EMBL/GenBank/DDBJ whole genome shotgun (WGS) entry which is preliminary data.</text>
</comment>
<sequence>MSASYSNAKTVLDCGALLSYIRQTFPTASAASNTDGVNVVVTFSAALTAPQQVTLTSLIAAYVDPLVGVVDVTQVSLYNSSSTALGANALFTGTWEDVSRYASVTVSVLSNQASAASGLSVQFGLTSQASDVVKTFSVAAATAFNTTLGIPGRYMRVVYTNGATLQGSLSLQTKLSVAQTATIADASTTVDDTTMALLTRNLNMARQDRGAYVSVKADESSLLKVRQSGDTALAQIRNATPISQVHFNYNVNTDTVSTTLVTSGTVTFATGAAAVSTAALAASSATVATRRYVSCGVGRAIRVVLSCAFTAGATNSTQLCGIGGAENGLFFGYNGIAFGILVRNASVDTWIAQTAWNVDRLNGTGGSGLTVDPTRGNLYIITLDGTGFGTATFSLASTAVTVPTDYVVAHRVAFGNAGTATGLRITGGPLMAAATNTTNATALTVRVAGMAAFADGIGDHVVGRNRAVDVAKTISTITAVPVMTVLNKASYATFSNQSTIQLRSVAIACDGTKGSVILQLVDGATLTNSSYADISTNTSACQLDTSATSMTGGASLFSTAINCTSSTIFDLTPFDLRVSPGQSITVSARCSASGTSSAISCALTFREEC</sequence>
<dbReference type="Proteomes" id="UP000664859">
    <property type="component" value="Unassembled WGS sequence"/>
</dbReference>
<protein>
    <submittedName>
        <fullName evidence="1">Uncharacterized protein</fullName>
    </submittedName>
</protein>
<dbReference type="EMBL" id="JAFCMP010000223">
    <property type="protein sequence ID" value="KAG5183108.1"/>
    <property type="molecule type" value="Genomic_DNA"/>
</dbReference>